<dbReference type="GeneID" id="54475438"/>
<sequence>MASMIVLLVGTSLAAFLVTRLLQGIYNLTAHPLAQFPGPRIAAASEWYKTWQEVFLSRSWIDVLYELHDKYGEVVRVGPNELHFSNPSAFTDIYNNSNRWDKEGKLYRCFGEDRSSFGYLTYREAKQRKDVMAPLFSKRATIDLQDLVHKNLDRLCKALAARDAAGKSSDMIFGLRCFTLDTITQFCFAKDVEATSAPDFQAPIVVAMDASLAPFVVFRNFELVRKIVFSLPGWFTKMTTPPMAGLVDLQEMLGAQVKEVVRNPSSLDNAPHAIVYHRLLDPELNQATGVPVPGSLYEEAQGLLFGGADSAANTLAAGTLQLLSNPSQYKRLKDEIIAAWPSLHTFPKWEELEKLPYLTAVIQESLRTAPGVPGPLLRVVPPSGARIGNATVPGGTTVGMTTLFVHRSSEIFTKPNDFDPERWLGADSYKLEKWIVAFSKGPRSCLGQNLAMCELYLGFAHLFRRFDLRLEGTRGPEMPWKEAFLPFFAPDKHLRLYCKPVEQ</sequence>
<evidence type="ECO:0000313" key="10">
    <source>
        <dbReference type="Proteomes" id="UP000799767"/>
    </source>
</evidence>
<dbReference type="RefSeq" id="XP_033587474.1">
    <property type="nucleotide sequence ID" value="XM_033734436.1"/>
</dbReference>
<keyword evidence="6 8" id="KW-0503">Monooxygenase</keyword>
<dbReference type="InterPro" id="IPR050121">
    <property type="entry name" value="Cytochrome_P450_monoxygenase"/>
</dbReference>
<dbReference type="Proteomes" id="UP000799767">
    <property type="component" value="Unassembled WGS sequence"/>
</dbReference>
<dbReference type="GO" id="GO:0004497">
    <property type="term" value="F:monooxygenase activity"/>
    <property type="evidence" value="ECO:0007669"/>
    <property type="project" value="UniProtKB-KW"/>
</dbReference>
<dbReference type="AlphaFoldDB" id="A0A6A6PMN7"/>
<dbReference type="OrthoDB" id="3945418at2759"/>
<evidence type="ECO:0000256" key="2">
    <source>
        <dbReference type="ARBA" id="ARBA00010617"/>
    </source>
</evidence>
<dbReference type="PANTHER" id="PTHR24305">
    <property type="entry name" value="CYTOCHROME P450"/>
    <property type="match status" value="1"/>
</dbReference>
<evidence type="ECO:0000256" key="1">
    <source>
        <dbReference type="ARBA" id="ARBA00001971"/>
    </source>
</evidence>
<feature type="binding site" description="axial binding residue" evidence="7">
    <location>
        <position position="445"/>
    </location>
    <ligand>
        <name>heme</name>
        <dbReference type="ChEBI" id="CHEBI:30413"/>
    </ligand>
    <ligandPart>
        <name>Fe</name>
        <dbReference type="ChEBI" id="CHEBI:18248"/>
    </ligandPart>
</feature>
<dbReference type="EMBL" id="MU001639">
    <property type="protein sequence ID" value="KAF2480904.1"/>
    <property type="molecule type" value="Genomic_DNA"/>
</dbReference>
<proteinExistence type="inferred from homology"/>
<evidence type="ECO:0000256" key="3">
    <source>
        <dbReference type="ARBA" id="ARBA00022723"/>
    </source>
</evidence>
<evidence type="ECO:0000256" key="4">
    <source>
        <dbReference type="ARBA" id="ARBA00023002"/>
    </source>
</evidence>
<comment type="cofactor">
    <cofactor evidence="1 7">
        <name>heme</name>
        <dbReference type="ChEBI" id="CHEBI:30413"/>
    </cofactor>
</comment>
<dbReference type="GO" id="GO:0020037">
    <property type="term" value="F:heme binding"/>
    <property type="evidence" value="ECO:0007669"/>
    <property type="project" value="InterPro"/>
</dbReference>
<dbReference type="InterPro" id="IPR001128">
    <property type="entry name" value="Cyt_P450"/>
</dbReference>
<evidence type="ECO:0000256" key="8">
    <source>
        <dbReference type="RuleBase" id="RU000461"/>
    </source>
</evidence>
<keyword evidence="5 7" id="KW-0408">Iron</keyword>
<comment type="similarity">
    <text evidence="2 8">Belongs to the cytochrome P450 family.</text>
</comment>
<organism evidence="9 10">
    <name type="scientific">Neohortaea acidophila</name>
    <dbReference type="NCBI Taxonomy" id="245834"/>
    <lineage>
        <taxon>Eukaryota</taxon>
        <taxon>Fungi</taxon>
        <taxon>Dikarya</taxon>
        <taxon>Ascomycota</taxon>
        <taxon>Pezizomycotina</taxon>
        <taxon>Dothideomycetes</taxon>
        <taxon>Dothideomycetidae</taxon>
        <taxon>Mycosphaerellales</taxon>
        <taxon>Teratosphaeriaceae</taxon>
        <taxon>Neohortaea</taxon>
    </lineage>
</organism>
<evidence type="ECO:0000256" key="5">
    <source>
        <dbReference type="ARBA" id="ARBA00023004"/>
    </source>
</evidence>
<keyword evidence="3 7" id="KW-0479">Metal-binding</keyword>
<gene>
    <name evidence="9" type="ORF">BDY17DRAFT_302616</name>
</gene>
<dbReference type="PANTHER" id="PTHR24305:SF157">
    <property type="entry name" value="N-ACETYLTRYPTOPHAN 6-HYDROXYLASE IVOC-RELATED"/>
    <property type="match status" value="1"/>
</dbReference>
<evidence type="ECO:0000256" key="7">
    <source>
        <dbReference type="PIRSR" id="PIRSR602401-1"/>
    </source>
</evidence>
<dbReference type="Pfam" id="PF00067">
    <property type="entry name" value="p450"/>
    <property type="match status" value="1"/>
</dbReference>
<dbReference type="CDD" id="cd11062">
    <property type="entry name" value="CYP58-like"/>
    <property type="match status" value="1"/>
</dbReference>
<dbReference type="InterPro" id="IPR036396">
    <property type="entry name" value="Cyt_P450_sf"/>
</dbReference>
<evidence type="ECO:0000256" key="6">
    <source>
        <dbReference type="ARBA" id="ARBA00023033"/>
    </source>
</evidence>
<dbReference type="Gene3D" id="1.10.630.10">
    <property type="entry name" value="Cytochrome P450"/>
    <property type="match status" value="1"/>
</dbReference>
<keyword evidence="4 8" id="KW-0560">Oxidoreductase</keyword>
<reference evidence="9" key="1">
    <citation type="journal article" date="2020" name="Stud. Mycol.">
        <title>101 Dothideomycetes genomes: a test case for predicting lifestyles and emergence of pathogens.</title>
        <authorList>
            <person name="Haridas S."/>
            <person name="Albert R."/>
            <person name="Binder M."/>
            <person name="Bloem J."/>
            <person name="Labutti K."/>
            <person name="Salamov A."/>
            <person name="Andreopoulos B."/>
            <person name="Baker S."/>
            <person name="Barry K."/>
            <person name="Bills G."/>
            <person name="Bluhm B."/>
            <person name="Cannon C."/>
            <person name="Castanera R."/>
            <person name="Culley D."/>
            <person name="Daum C."/>
            <person name="Ezra D."/>
            <person name="Gonzalez J."/>
            <person name="Henrissat B."/>
            <person name="Kuo A."/>
            <person name="Liang C."/>
            <person name="Lipzen A."/>
            <person name="Lutzoni F."/>
            <person name="Magnuson J."/>
            <person name="Mondo S."/>
            <person name="Nolan M."/>
            <person name="Ohm R."/>
            <person name="Pangilinan J."/>
            <person name="Park H.-J."/>
            <person name="Ramirez L."/>
            <person name="Alfaro M."/>
            <person name="Sun H."/>
            <person name="Tritt A."/>
            <person name="Yoshinaga Y."/>
            <person name="Zwiers L.-H."/>
            <person name="Turgeon B."/>
            <person name="Goodwin S."/>
            <person name="Spatafora J."/>
            <person name="Crous P."/>
            <person name="Grigoriev I."/>
        </authorList>
    </citation>
    <scope>NUCLEOTIDE SEQUENCE</scope>
    <source>
        <strain evidence="9">CBS 113389</strain>
    </source>
</reference>
<keyword evidence="10" id="KW-1185">Reference proteome</keyword>
<dbReference type="SUPFAM" id="SSF48264">
    <property type="entry name" value="Cytochrome P450"/>
    <property type="match status" value="1"/>
</dbReference>
<dbReference type="PROSITE" id="PS00086">
    <property type="entry name" value="CYTOCHROME_P450"/>
    <property type="match status" value="1"/>
</dbReference>
<dbReference type="GO" id="GO:0016705">
    <property type="term" value="F:oxidoreductase activity, acting on paired donors, with incorporation or reduction of molecular oxygen"/>
    <property type="evidence" value="ECO:0007669"/>
    <property type="project" value="InterPro"/>
</dbReference>
<dbReference type="InterPro" id="IPR002401">
    <property type="entry name" value="Cyt_P450_E_grp-I"/>
</dbReference>
<dbReference type="GO" id="GO:0005506">
    <property type="term" value="F:iron ion binding"/>
    <property type="evidence" value="ECO:0007669"/>
    <property type="project" value="InterPro"/>
</dbReference>
<dbReference type="PRINTS" id="PR00463">
    <property type="entry name" value="EP450I"/>
</dbReference>
<evidence type="ECO:0000313" key="9">
    <source>
        <dbReference type="EMBL" id="KAF2480904.1"/>
    </source>
</evidence>
<keyword evidence="7 8" id="KW-0349">Heme</keyword>
<dbReference type="PRINTS" id="PR00385">
    <property type="entry name" value="P450"/>
</dbReference>
<dbReference type="InterPro" id="IPR017972">
    <property type="entry name" value="Cyt_P450_CS"/>
</dbReference>
<name>A0A6A6PMN7_9PEZI</name>
<protein>
    <submittedName>
        <fullName evidence="9">Putative P450 monooxygenase</fullName>
    </submittedName>
</protein>
<accession>A0A6A6PMN7</accession>